<name>A0A7W8HB73_9FIRM</name>
<dbReference type="Pfam" id="PF00148">
    <property type="entry name" value="Oxidored_nitro"/>
    <property type="match status" value="1"/>
</dbReference>
<evidence type="ECO:0000313" key="3">
    <source>
        <dbReference type="EMBL" id="MBB5265244.1"/>
    </source>
</evidence>
<evidence type="ECO:0000313" key="4">
    <source>
        <dbReference type="Proteomes" id="UP000543642"/>
    </source>
</evidence>
<sequence length="439" mass="48483">MSLCRYLPVPSDRMAIMWTLLGVEDGIVLEYGPAGTTHYCVSLFAQMGISPDQNLFTTHMSEDDVIMGDVTRLENAICEIDEGYHPRVIFVIASAVTSVIGTDLAGVCKYMQSQVSARLIPVENGGFSGDYTLGLSKIYTLLVRELAGAKAQSVPHKLTANEMSADKKTAGDRGGSETRKPGTYNVLGASAGAYRISSDLWEIEDLMRRAFGLTRGAVLGVHSSLDQLSAMGTAQVNLVLRREALEAARYLWEVYGVPYVYGAPYGYEGTQKWLEETAKAVGYEMSLEVKTWLDARKSQAATFRMYASMYAARPHQPSAAIIGDFDTILGFSSICRELEIKPDLCICPHTLKNTDIPEDLDIRHPASEKEQIRWLKSLEYHLVFGDDVSLHLCGGTNTGLCVSFPLVSHVQTAEHLPFMGIRGMDFILETVDRYYQVLE</sequence>
<dbReference type="AlphaFoldDB" id="A0A7W8HB73"/>
<dbReference type="RefSeq" id="WP_183775014.1">
    <property type="nucleotide sequence ID" value="NZ_CAWVEG010000222.1"/>
</dbReference>
<feature type="region of interest" description="Disordered" evidence="1">
    <location>
        <begin position="160"/>
        <end position="181"/>
    </location>
</feature>
<organism evidence="3 4">
    <name type="scientific">Catenibacillus scindens</name>
    <dbReference type="NCBI Taxonomy" id="673271"/>
    <lineage>
        <taxon>Bacteria</taxon>
        <taxon>Bacillati</taxon>
        <taxon>Bacillota</taxon>
        <taxon>Clostridia</taxon>
        <taxon>Lachnospirales</taxon>
        <taxon>Lachnospiraceae</taxon>
        <taxon>Catenibacillus</taxon>
    </lineage>
</organism>
<gene>
    <name evidence="3" type="ORF">HNP82_002387</name>
</gene>
<dbReference type="PANTHER" id="PTHR42956:SF1">
    <property type="entry name" value="NITROGENASE IRON-MOLYBDENUM COFACTOR BIOSYNTHESIS PROTEIN NIFE"/>
    <property type="match status" value="1"/>
</dbReference>
<evidence type="ECO:0000259" key="2">
    <source>
        <dbReference type="Pfam" id="PF00148"/>
    </source>
</evidence>
<comment type="caution">
    <text evidence="3">The sequence shown here is derived from an EMBL/GenBank/DDBJ whole genome shotgun (WGS) entry which is preliminary data.</text>
</comment>
<dbReference type="EMBL" id="JACHFW010000010">
    <property type="protein sequence ID" value="MBB5265244.1"/>
    <property type="molecule type" value="Genomic_DNA"/>
</dbReference>
<dbReference type="GO" id="GO:0016491">
    <property type="term" value="F:oxidoreductase activity"/>
    <property type="evidence" value="ECO:0007669"/>
    <property type="project" value="InterPro"/>
</dbReference>
<dbReference type="CDD" id="cd00316">
    <property type="entry name" value="Oxidoreductase_nitrogenase"/>
    <property type="match status" value="1"/>
</dbReference>
<dbReference type="InterPro" id="IPR000510">
    <property type="entry name" value="Nase/OxRdtase_comp1"/>
</dbReference>
<protein>
    <submittedName>
        <fullName evidence="3">Nitrogenase molybdenum-cofactor synthesis protein NifE</fullName>
    </submittedName>
</protein>
<dbReference type="Proteomes" id="UP000543642">
    <property type="component" value="Unassembled WGS sequence"/>
</dbReference>
<dbReference type="PANTHER" id="PTHR42956">
    <property type="entry name" value="NITROGENASE IRON-MOLYBDENUM COFACTOR BIOSYNTHESIS PROTEIN NIFE"/>
    <property type="match status" value="1"/>
</dbReference>
<dbReference type="SUPFAM" id="SSF53807">
    <property type="entry name" value="Helical backbone' metal receptor"/>
    <property type="match status" value="1"/>
</dbReference>
<dbReference type="InterPro" id="IPR049939">
    <property type="entry name" value="NifE-like"/>
</dbReference>
<feature type="domain" description="Nitrogenase/oxidoreductase component 1" evidence="2">
    <location>
        <begin position="17"/>
        <end position="431"/>
    </location>
</feature>
<reference evidence="3 4" key="1">
    <citation type="submission" date="2020-08" db="EMBL/GenBank/DDBJ databases">
        <title>Genomic Encyclopedia of Type Strains, Phase IV (KMG-IV): sequencing the most valuable type-strain genomes for metagenomic binning, comparative biology and taxonomic classification.</title>
        <authorList>
            <person name="Goeker M."/>
        </authorList>
    </citation>
    <scope>NUCLEOTIDE SEQUENCE [LARGE SCALE GENOMIC DNA]</scope>
    <source>
        <strain evidence="3 4">DSM 106146</strain>
    </source>
</reference>
<evidence type="ECO:0000256" key="1">
    <source>
        <dbReference type="SAM" id="MobiDB-lite"/>
    </source>
</evidence>
<feature type="compositionally biased region" description="Basic and acidic residues" evidence="1">
    <location>
        <begin position="164"/>
        <end position="180"/>
    </location>
</feature>
<accession>A0A7W8HB73</accession>
<keyword evidence="4" id="KW-1185">Reference proteome</keyword>
<dbReference type="Gene3D" id="3.40.50.1980">
    <property type="entry name" value="Nitrogenase molybdenum iron protein domain"/>
    <property type="match status" value="2"/>
</dbReference>
<proteinExistence type="predicted"/>